<dbReference type="InterPro" id="IPR036259">
    <property type="entry name" value="MFS_trans_sf"/>
</dbReference>
<evidence type="ECO:0000256" key="1">
    <source>
        <dbReference type="ARBA" id="ARBA00004141"/>
    </source>
</evidence>
<evidence type="ECO:0000313" key="10">
    <source>
        <dbReference type="Proteomes" id="UP000198773"/>
    </source>
</evidence>
<gene>
    <name evidence="9" type="ORF">SAMN04488051_102264</name>
</gene>
<dbReference type="CDD" id="cd17341">
    <property type="entry name" value="MFS_NRT2_like"/>
    <property type="match status" value="1"/>
</dbReference>
<evidence type="ECO:0000256" key="6">
    <source>
        <dbReference type="ARBA" id="ARBA00023136"/>
    </source>
</evidence>
<keyword evidence="10" id="KW-1185">Reference proteome</keyword>
<dbReference type="Gene3D" id="1.20.1250.20">
    <property type="entry name" value="MFS general substrate transporter like domains"/>
    <property type="match status" value="2"/>
</dbReference>
<feature type="transmembrane region" description="Helical" evidence="7">
    <location>
        <begin position="209"/>
        <end position="230"/>
    </location>
</feature>
<accession>A0A1H3ZMY7</accession>
<dbReference type="AlphaFoldDB" id="A0A1H3ZMY7"/>
<feature type="transmembrane region" description="Helical" evidence="7">
    <location>
        <begin position="133"/>
        <end position="156"/>
    </location>
</feature>
<keyword evidence="6 7" id="KW-0472">Membrane</keyword>
<name>A0A1H3ZMY7_ALKAM</name>
<comment type="similarity">
    <text evidence="2">Belongs to the major facilitator superfamily. Nitrate/nitrite porter (TC 2.A.1.8) family.</text>
</comment>
<dbReference type="PANTHER" id="PTHR23515">
    <property type="entry name" value="HIGH-AFFINITY NITRATE TRANSPORTER 2.3"/>
    <property type="match status" value="1"/>
</dbReference>
<keyword evidence="5" id="KW-0534">Nitrate assimilation</keyword>
<dbReference type="Pfam" id="PF07690">
    <property type="entry name" value="MFS_1"/>
    <property type="match status" value="1"/>
</dbReference>
<dbReference type="STRING" id="152573.SAMN04488051_102264"/>
<feature type="transmembrane region" description="Helical" evidence="7">
    <location>
        <begin position="101"/>
        <end position="121"/>
    </location>
</feature>
<dbReference type="InterPro" id="IPR011701">
    <property type="entry name" value="MFS"/>
</dbReference>
<organism evidence="9 10">
    <name type="scientific">Alkalimonas amylolytica</name>
    <dbReference type="NCBI Taxonomy" id="152573"/>
    <lineage>
        <taxon>Bacteria</taxon>
        <taxon>Pseudomonadati</taxon>
        <taxon>Pseudomonadota</taxon>
        <taxon>Gammaproteobacteria</taxon>
        <taxon>Alkalimonas</taxon>
    </lineage>
</organism>
<evidence type="ECO:0000313" key="9">
    <source>
        <dbReference type="EMBL" id="SEA25015.1"/>
    </source>
</evidence>
<evidence type="ECO:0000256" key="4">
    <source>
        <dbReference type="ARBA" id="ARBA00022989"/>
    </source>
</evidence>
<feature type="transmembrane region" description="Helical" evidence="7">
    <location>
        <begin position="274"/>
        <end position="292"/>
    </location>
</feature>
<evidence type="ECO:0000256" key="3">
    <source>
        <dbReference type="ARBA" id="ARBA00022692"/>
    </source>
</evidence>
<dbReference type="GO" id="GO:0015112">
    <property type="term" value="F:nitrate transmembrane transporter activity"/>
    <property type="evidence" value="ECO:0007669"/>
    <property type="project" value="InterPro"/>
</dbReference>
<reference evidence="9 10" key="1">
    <citation type="submission" date="2016-10" db="EMBL/GenBank/DDBJ databases">
        <authorList>
            <person name="de Groot N.N."/>
        </authorList>
    </citation>
    <scope>NUCLEOTIDE SEQUENCE [LARGE SCALE GENOMIC DNA]</scope>
    <source>
        <strain evidence="9 10">CGMCC 1.3430</strain>
    </source>
</reference>
<evidence type="ECO:0000256" key="2">
    <source>
        <dbReference type="ARBA" id="ARBA00008432"/>
    </source>
</evidence>
<dbReference type="InterPro" id="IPR020846">
    <property type="entry name" value="MFS_dom"/>
</dbReference>
<sequence length="427" mass="47446">MNATLPHAWRALTLATLAFAANFSVWTLYAVLAIDFQDKLDLTGTQLGILLSAPILSGALLRLPLGILSEYQSARSLWLWQMALTLPALMLLPWIDSFQGFFWLGLWIGVSGVSFTLGIRYVTDWFSREQQGLALGIFGAGNAGAAISLILLPLLVHWQGWAWTGPAYAAGLLLMLLLFAGFAPKLPAYVQSYQPPWREQLKPLRHSQVWRFGLYYYFVFGSFLALILWLPQYYMQAYQLNLQQAMAFTLFFVTTSSMARALGGWFADRYGGRAVNWSVFWVCLVCLFFLSYPPTTMTIHGLERDVELTIEINVWLFTALIFIIGIAQGFGRASVLKITHDHYPQQMGSVGGMIATIGALGGCTLPIAFGAAQDALGIASASFMVLYAVLALCMTMMFFAIRSEQLQKQLQAALASNFFEDNDDANH</sequence>
<feature type="transmembrane region" description="Helical" evidence="7">
    <location>
        <begin position="378"/>
        <end position="401"/>
    </location>
</feature>
<dbReference type="Proteomes" id="UP000198773">
    <property type="component" value="Unassembled WGS sequence"/>
</dbReference>
<dbReference type="InterPro" id="IPR044772">
    <property type="entry name" value="NO3_transporter"/>
</dbReference>
<feature type="transmembrane region" description="Helical" evidence="7">
    <location>
        <begin position="312"/>
        <end position="330"/>
    </location>
</feature>
<comment type="subcellular location">
    <subcellularLocation>
        <location evidence="1">Membrane</location>
        <topology evidence="1">Multi-pass membrane protein</topology>
    </subcellularLocation>
</comment>
<dbReference type="SUPFAM" id="SSF103473">
    <property type="entry name" value="MFS general substrate transporter"/>
    <property type="match status" value="1"/>
</dbReference>
<dbReference type="RefSeq" id="WP_091340375.1">
    <property type="nucleotide sequence ID" value="NZ_FNRM01000002.1"/>
</dbReference>
<keyword evidence="3 7" id="KW-0812">Transmembrane</keyword>
<feature type="transmembrane region" description="Helical" evidence="7">
    <location>
        <begin position="12"/>
        <end position="34"/>
    </location>
</feature>
<dbReference type="OrthoDB" id="9771451at2"/>
<dbReference type="EMBL" id="FNRM01000002">
    <property type="protein sequence ID" value="SEA25015.1"/>
    <property type="molecule type" value="Genomic_DNA"/>
</dbReference>
<dbReference type="PROSITE" id="PS50850">
    <property type="entry name" value="MFS"/>
    <property type="match status" value="1"/>
</dbReference>
<feature type="transmembrane region" description="Helical" evidence="7">
    <location>
        <begin position="350"/>
        <end position="372"/>
    </location>
</feature>
<feature type="transmembrane region" description="Helical" evidence="7">
    <location>
        <begin position="168"/>
        <end position="188"/>
    </location>
</feature>
<dbReference type="GO" id="GO:0042128">
    <property type="term" value="P:nitrate assimilation"/>
    <property type="evidence" value="ECO:0007669"/>
    <property type="project" value="UniProtKB-KW"/>
</dbReference>
<proteinExistence type="inferred from homology"/>
<dbReference type="GO" id="GO:0016020">
    <property type="term" value="C:membrane"/>
    <property type="evidence" value="ECO:0007669"/>
    <property type="project" value="UniProtKB-SubCell"/>
</dbReference>
<feature type="transmembrane region" description="Helical" evidence="7">
    <location>
        <begin position="46"/>
        <end position="65"/>
    </location>
</feature>
<feature type="transmembrane region" description="Helical" evidence="7">
    <location>
        <begin position="77"/>
        <end position="95"/>
    </location>
</feature>
<evidence type="ECO:0000259" key="8">
    <source>
        <dbReference type="PROSITE" id="PS50850"/>
    </source>
</evidence>
<keyword evidence="4 7" id="KW-1133">Transmembrane helix</keyword>
<evidence type="ECO:0000256" key="5">
    <source>
        <dbReference type="ARBA" id="ARBA00023063"/>
    </source>
</evidence>
<evidence type="ECO:0000256" key="7">
    <source>
        <dbReference type="SAM" id="Phobius"/>
    </source>
</evidence>
<protein>
    <submittedName>
        <fullName evidence="9">MFS transporter, NNP family, nitrate/nitrite transporter</fullName>
    </submittedName>
</protein>
<feature type="transmembrane region" description="Helical" evidence="7">
    <location>
        <begin position="242"/>
        <end position="262"/>
    </location>
</feature>
<feature type="domain" description="Major facilitator superfamily (MFS) profile" evidence="8">
    <location>
        <begin position="10"/>
        <end position="405"/>
    </location>
</feature>